<organism evidence="1 2">
    <name type="scientific">Clostridium bovifaecis</name>
    <dbReference type="NCBI Taxonomy" id="2184719"/>
    <lineage>
        <taxon>Bacteria</taxon>
        <taxon>Bacillati</taxon>
        <taxon>Bacillota</taxon>
        <taxon>Clostridia</taxon>
        <taxon>Eubacteriales</taxon>
        <taxon>Clostridiaceae</taxon>
        <taxon>Clostridium</taxon>
    </lineage>
</organism>
<gene>
    <name evidence="1" type="ORF">GOM49_12960</name>
</gene>
<dbReference type="EMBL" id="CP046522">
    <property type="protein sequence ID" value="QGU95879.1"/>
    <property type="molecule type" value="Genomic_DNA"/>
</dbReference>
<dbReference type="Pfam" id="PF26595">
    <property type="entry name" value="A_ENA"/>
    <property type="match status" value="1"/>
</dbReference>
<dbReference type="AlphaFoldDB" id="A0A6I6EQE2"/>
<dbReference type="Proteomes" id="UP000422764">
    <property type="component" value="Chromosome"/>
</dbReference>
<keyword evidence="2" id="KW-1185">Reference proteome</keyword>
<sequence length="124" mass="13890">MGMPNIPDINAKIKISRKEVINLLLASIGMEELSLAHILNAKGEELQCILEKCGCDTEGKDAKVGKCKPDCDIDDLLKINKSINETIKNAIKKEMLLQFKMENIMELCENAMEKKKKKTANLDL</sequence>
<dbReference type="InterPro" id="IPR058705">
    <property type="entry name" value="A_ENA"/>
</dbReference>
<evidence type="ECO:0000313" key="1">
    <source>
        <dbReference type="EMBL" id="QGU95879.1"/>
    </source>
</evidence>
<proteinExistence type="predicted"/>
<evidence type="ECO:0000313" key="2">
    <source>
        <dbReference type="Proteomes" id="UP000422764"/>
    </source>
</evidence>
<accession>A0A6I6EQE2</accession>
<reference evidence="1 2" key="1">
    <citation type="submission" date="2019-12" db="EMBL/GenBank/DDBJ databases">
        <title>Genome sequenceing of Clostridium bovifaecis.</title>
        <authorList>
            <person name="Yao Y."/>
        </authorList>
    </citation>
    <scope>NUCLEOTIDE SEQUENCE [LARGE SCALE GENOMIC DNA]</scope>
    <source>
        <strain evidence="1 2">BXX</strain>
    </source>
</reference>
<protein>
    <submittedName>
        <fullName evidence="1">Uncharacterized protein</fullName>
    </submittedName>
</protein>
<name>A0A6I6EQE2_9CLOT</name>